<evidence type="ECO:0000256" key="4">
    <source>
        <dbReference type="PROSITE-ProRule" id="PRU00449"/>
    </source>
</evidence>
<gene>
    <name evidence="6" type="ORF">HG536_0G04120</name>
</gene>
<organism evidence="6 7">
    <name type="scientific">Torulaspora globosa</name>
    <dbReference type="NCBI Taxonomy" id="48254"/>
    <lineage>
        <taxon>Eukaryota</taxon>
        <taxon>Fungi</taxon>
        <taxon>Dikarya</taxon>
        <taxon>Ascomycota</taxon>
        <taxon>Saccharomycotina</taxon>
        <taxon>Saccharomycetes</taxon>
        <taxon>Saccharomycetales</taxon>
        <taxon>Saccharomycetaceae</taxon>
        <taxon>Torulaspora</taxon>
    </lineage>
</organism>
<accession>A0A7G3ZM14</accession>
<dbReference type="GO" id="GO:0008270">
    <property type="term" value="F:zinc ion binding"/>
    <property type="evidence" value="ECO:0007669"/>
    <property type="project" value="UniProtKB-KW"/>
</dbReference>
<keyword evidence="7" id="KW-1185">Reference proteome</keyword>
<evidence type="ECO:0000259" key="5">
    <source>
        <dbReference type="PROSITE" id="PS51039"/>
    </source>
</evidence>
<dbReference type="Proteomes" id="UP000515788">
    <property type="component" value="Chromosome 7"/>
</dbReference>
<evidence type="ECO:0000256" key="3">
    <source>
        <dbReference type="ARBA" id="ARBA00022833"/>
    </source>
</evidence>
<dbReference type="PANTHER" id="PTHR14677">
    <property type="entry name" value="ARSENITE INDUCUBLE RNA ASSOCIATED PROTEIN AIP-1-RELATED"/>
    <property type="match status" value="1"/>
</dbReference>
<dbReference type="PANTHER" id="PTHR14677:SF40">
    <property type="entry name" value="CDC48-ASSOCIATED UBIQUITIN-LIKE_ZINC FINGER PROTEIN 1"/>
    <property type="match status" value="1"/>
</dbReference>
<keyword evidence="1" id="KW-0479">Metal-binding</keyword>
<feature type="domain" description="AN1-type" evidence="5">
    <location>
        <begin position="12"/>
        <end position="58"/>
    </location>
</feature>
<dbReference type="KEGG" id="tgb:HG536_0G04120"/>
<dbReference type="SUPFAM" id="SSF118310">
    <property type="entry name" value="AN1-like Zinc finger"/>
    <property type="match status" value="1"/>
</dbReference>
<dbReference type="InterPro" id="IPR035896">
    <property type="entry name" value="AN1-like_Znf"/>
</dbReference>
<proteinExistence type="predicted"/>
<evidence type="ECO:0000313" key="6">
    <source>
        <dbReference type="EMBL" id="QLL34550.1"/>
    </source>
</evidence>
<dbReference type="Pfam" id="PF25327">
    <property type="entry name" value="UBL_ZFAND1"/>
    <property type="match status" value="1"/>
</dbReference>
<dbReference type="InterPro" id="IPR000058">
    <property type="entry name" value="Znf_AN1"/>
</dbReference>
<dbReference type="InterPro" id="IPR057358">
    <property type="entry name" value="UBL_ZFAND1-like"/>
</dbReference>
<name>A0A7G3ZM14_9SACH</name>
<dbReference type="SMART" id="SM00154">
    <property type="entry name" value="ZnF_AN1"/>
    <property type="match status" value="1"/>
</dbReference>
<evidence type="ECO:0000313" key="7">
    <source>
        <dbReference type="Proteomes" id="UP000515788"/>
    </source>
</evidence>
<dbReference type="AlphaFoldDB" id="A0A7G3ZM14"/>
<dbReference type="Pfam" id="PF01428">
    <property type="entry name" value="zf-AN1"/>
    <property type="match status" value="1"/>
</dbReference>
<protein>
    <recommendedName>
        <fullName evidence="5">AN1-type domain-containing protein</fullName>
    </recommendedName>
</protein>
<dbReference type="EMBL" id="CP059252">
    <property type="protein sequence ID" value="QLL34550.1"/>
    <property type="molecule type" value="Genomic_DNA"/>
</dbReference>
<reference evidence="6 7" key="1">
    <citation type="submission" date="2020-06" db="EMBL/GenBank/DDBJ databases">
        <title>The yeast mating-type switching endonuclease HO is a domesticated member of an unorthodox homing genetic element family.</title>
        <authorList>
            <person name="Coughlan A.Y."/>
            <person name="Lombardi L."/>
            <person name="Braun-Galleani S."/>
            <person name="Martos A.R."/>
            <person name="Galeote V."/>
            <person name="Bigey F."/>
            <person name="Dequin S."/>
            <person name="Byrne K.P."/>
            <person name="Wolfe K.H."/>
        </authorList>
    </citation>
    <scope>NUCLEOTIDE SEQUENCE [LARGE SCALE GENOMIC DNA]</scope>
    <source>
        <strain evidence="6 7">CBS764</strain>
    </source>
</reference>
<dbReference type="RefSeq" id="XP_037141224.1">
    <property type="nucleotide sequence ID" value="XM_037285328.1"/>
</dbReference>
<evidence type="ECO:0000256" key="2">
    <source>
        <dbReference type="ARBA" id="ARBA00022771"/>
    </source>
</evidence>
<keyword evidence="3" id="KW-0862">Zinc</keyword>
<dbReference type="GeneID" id="59327791"/>
<dbReference type="GO" id="GO:0005737">
    <property type="term" value="C:cytoplasm"/>
    <property type="evidence" value="ECO:0007669"/>
    <property type="project" value="TreeGrafter"/>
</dbReference>
<keyword evidence="2 4" id="KW-0863">Zinc-finger</keyword>
<dbReference type="PROSITE" id="PS51039">
    <property type="entry name" value="ZF_AN1"/>
    <property type="match status" value="1"/>
</dbReference>
<sequence>MTAAVEKETGMLDAGSHCSFCRQLDFLPFHCKYCEGNFCASHRSKESHHCRWLIENEQKAQPVQTKVVDNDGKYFQSLLPEKGYIRVRQVDSSKKESSSVRPKGSKSALDKLAKFFKKRDSINKSKPKSSKPNAFIELAKLKKNAMGDDKIPVSNRVYVYCYKIDDKENDSAAHEIYINKIWPLGRALDSIAQRLNVSNHNVDLNVTSREKLYLYKRDEKKGDLQLLELSSRVAAEIRDLDTLYLVRGDDTI</sequence>
<dbReference type="Gene3D" id="4.10.1110.10">
    <property type="entry name" value="AN1-like Zinc finger"/>
    <property type="match status" value="1"/>
</dbReference>
<evidence type="ECO:0000256" key="1">
    <source>
        <dbReference type="ARBA" id="ARBA00022723"/>
    </source>
</evidence>
<dbReference type="OrthoDB" id="431929at2759"/>